<dbReference type="Proteomes" id="UP000595140">
    <property type="component" value="Unassembled WGS sequence"/>
</dbReference>
<reference evidence="2 3" key="1">
    <citation type="submission" date="2018-04" db="EMBL/GenBank/DDBJ databases">
        <authorList>
            <person name="Vogel A."/>
        </authorList>
    </citation>
    <scope>NUCLEOTIDE SEQUENCE [LARGE SCALE GENOMIC DNA]</scope>
</reference>
<dbReference type="InterPro" id="IPR017451">
    <property type="entry name" value="F-box-assoc_interact_dom"/>
</dbReference>
<evidence type="ECO:0000313" key="3">
    <source>
        <dbReference type="Proteomes" id="UP000595140"/>
    </source>
</evidence>
<dbReference type="OrthoDB" id="1289418at2759"/>
<proteinExistence type="predicted"/>
<feature type="domain" description="F-box associated beta-propeller type 3" evidence="1">
    <location>
        <begin position="58"/>
        <end position="227"/>
    </location>
</feature>
<sequence>MRLIRDPQFAEAHLSYFLARPEASYILLLGFGKGVYATDQELVPPRNSPVPPNHHLFHTHRPCSNIVNGLICLRNGSRLAIYNLSTGEKRDLPPTRITDHGTTFAFGFNSVSKKYKLLLFRGHVASEILTVGRKSSWKDMLGAPAMMELSLDPIIYVAGKIYFIELRALNKFFIRFFDLTSEKFGTIDPPSNSEAPYPNPCFGNFEATYPNPRLVQAGGNLGFLANDYILNKSSTLVHHWTYCYPHNWVERGMFWYHPDKVWASIGTGDILLGSSEIRLFDPTTSWWSREKINNNPRDSTCYTHISCNHVENILPLSSMD</sequence>
<dbReference type="NCBIfam" id="TIGR01640">
    <property type="entry name" value="F_box_assoc_1"/>
    <property type="match status" value="1"/>
</dbReference>
<evidence type="ECO:0000259" key="1">
    <source>
        <dbReference type="Pfam" id="PF08268"/>
    </source>
</evidence>
<organism evidence="2 3">
    <name type="scientific">Cuscuta campestris</name>
    <dbReference type="NCBI Taxonomy" id="132261"/>
    <lineage>
        <taxon>Eukaryota</taxon>
        <taxon>Viridiplantae</taxon>
        <taxon>Streptophyta</taxon>
        <taxon>Embryophyta</taxon>
        <taxon>Tracheophyta</taxon>
        <taxon>Spermatophyta</taxon>
        <taxon>Magnoliopsida</taxon>
        <taxon>eudicotyledons</taxon>
        <taxon>Gunneridae</taxon>
        <taxon>Pentapetalae</taxon>
        <taxon>asterids</taxon>
        <taxon>lamiids</taxon>
        <taxon>Solanales</taxon>
        <taxon>Convolvulaceae</taxon>
        <taxon>Cuscuteae</taxon>
        <taxon>Cuscuta</taxon>
        <taxon>Cuscuta subgen. Grammica</taxon>
        <taxon>Cuscuta sect. Cleistogrammica</taxon>
    </lineage>
</organism>
<protein>
    <recommendedName>
        <fullName evidence="1">F-box associated beta-propeller type 3 domain-containing protein</fullName>
    </recommendedName>
</protein>
<dbReference type="InterPro" id="IPR013187">
    <property type="entry name" value="F-box-assoc_dom_typ3"/>
</dbReference>
<dbReference type="SUPFAM" id="SSF50965">
    <property type="entry name" value="Galactose oxidase, central domain"/>
    <property type="match status" value="1"/>
</dbReference>
<dbReference type="InterPro" id="IPR011043">
    <property type="entry name" value="Gal_Oxase/kelch_b-propeller"/>
</dbReference>
<dbReference type="EMBL" id="OOIL02006272">
    <property type="protein sequence ID" value="VFQ97004.1"/>
    <property type="molecule type" value="Genomic_DNA"/>
</dbReference>
<dbReference type="PANTHER" id="PTHR31111">
    <property type="entry name" value="BNAA05G37150D PROTEIN-RELATED"/>
    <property type="match status" value="1"/>
</dbReference>
<evidence type="ECO:0000313" key="2">
    <source>
        <dbReference type="EMBL" id="VFQ97004.1"/>
    </source>
</evidence>
<dbReference type="AlphaFoldDB" id="A0A484NAY0"/>
<gene>
    <name evidence="2" type="ORF">CCAM_LOCUS38780</name>
</gene>
<accession>A0A484NAY0</accession>
<name>A0A484NAY0_9ASTE</name>
<dbReference type="Pfam" id="PF08268">
    <property type="entry name" value="FBA_3"/>
    <property type="match status" value="1"/>
</dbReference>
<dbReference type="PANTHER" id="PTHR31111:SF136">
    <property type="entry name" value="F-BOX ASSOCIATED DOMAIN-CONTAINING PROTEIN"/>
    <property type="match status" value="1"/>
</dbReference>
<keyword evidence="3" id="KW-1185">Reference proteome</keyword>